<dbReference type="EMBL" id="FQZD01000012">
    <property type="protein sequence ID" value="SHJ10939.1"/>
    <property type="molecule type" value="Genomic_DNA"/>
</dbReference>
<evidence type="ECO:0000313" key="6">
    <source>
        <dbReference type="EMBL" id="SHJ10939.1"/>
    </source>
</evidence>
<evidence type="ECO:0000313" key="7">
    <source>
        <dbReference type="Proteomes" id="UP000322917"/>
    </source>
</evidence>
<evidence type="ECO:0000256" key="3">
    <source>
        <dbReference type="ARBA" id="ARBA00022801"/>
    </source>
</evidence>
<comment type="similarity">
    <text evidence="1">Belongs to the peptidase C40 family.</text>
</comment>
<feature type="domain" description="NlpC/P60" evidence="5">
    <location>
        <begin position="1"/>
        <end position="139"/>
    </location>
</feature>
<dbReference type="InterPro" id="IPR000064">
    <property type="entry name" value="NLP_P60_dom"/>
</dbReference>
<keyword evidence="7" id="KW-1185">Reference proteome</keyword>
<protein>
    <submittedName>
        <fullName evidence="6">Putative phage cell wall peptidase, NlpC/P60 family</fullName>
    </submittedName>
</protein>
<dbReference type="Gene3D" id="3.90.1720.10">
    <property type="entry name" value="endopeptidase domain like (from Nostoc punctiforme)"/>
    <property type="match status" value="1"/>
</dbReference>
<evidence type="ECO:0000256" key="4">
    <source>
        <dbReference type="ARBA" id="ARBA00022807"/>
    </source>
</evidence>
<dbReference type="InterPro" id="IPR011929">
    <property type="entry name" value="Phage_pept_NlpC/P60"/>
</dbReference>
<dbReference type="GO" id="GO:0008234">
    <property type="term" value="F:cysteine-type peptidase activity"/>
    <property type="evidence" value="ECO:0007669"/>
    <property type="project" value="UniProtKB-KW"/>
</dbReference>
<dbReference type="NCBIfam" id="TIGR02219">
    <property type="entry name" value="phage_NlpC_fam"/>
    <property type="match status" value="1"/>
</dbReference>
<dbReference type="GO" id="GO:0006508">
    <property type="term" value="P:proteolysis"/>
    <property type="evidence" value="ECO:0007669"/>
    <property type="project" value="UniProtKB-KW"/>
</dbReference>
<dbReference type="Pfam" id="PF00877">
    <property type="entry name" value="NLPC_P60"/>
    <property type="match status" value="1"/>
</dbReference>
<name>A0A1M6GLW7_9FIRM</name>
<dbReference type="PROSITE" id="PS51935">
    <property type="entry name" value="NLPC_P60"/>
    <property type="match status" value="1"/>
</dbReference>
<dbReference type="InterPro" id="IPR038765">
    <property type="entry name" value="Papain-like_cys_pep_sf"/>
</dbReference>
<dbReference type="Proteomes" id="UP000322917">
    <property type="component" value="Unassembled WGS sequence"/>
</dbReference>
<reference evidence="6 7" key="1">
    <citation type="submission" date="2016-11" db="EMBL/GenBank/DDBJ databases">
        <authorList>
            <person name="Varghese N."/>
            <person name="Submissions S."/>
        </authorList>
    </citation>
    <scope>NUCLEOTIDE SEQUENCE [LARGE SCALE GENOMIC DNA]</scope>
    <source>
        <strain evidence="6 7">DSM 15287</strain>
    </source>
</reference>
<organism evidence="6 7">
    <name type="scientific">Propionispora hippei DSM 15287</name>
    <dbReference type="NCBI Taxonomy" id="1123003"/>
    <lineage>
        <taxon>Bacteria</taxon>
        <taxon>Bacillati</taxon>
        <taxon>Bacillota</taxon>
        <taxon>Negativicutes</taxon>
        <taxon>Selenomonadales</taxon>
        <taxon>Sporomusaceae</taxon>
        <taxon>Propionispora</taxon>
    </lineage>
</organism>
<dbReference type="RefSeq" id="WP_149734525.1">
    <property type="nucleotide sequence ID" value="NZ_FQZD01000012.1"/>
</dbReference>
<dbReference type="AlphaFoldDB" id="A0A1M6GLW7"/>
<sequence>MKRQDIVIEAKKWLGTKWQHQASLKQVACDCVGLVRGVYCELTGIDVDIDIDYPATWHLFKKEERLYAEAKRHMVEIRKDEARPGDVLVFGFYDHPASHVGILTSPDTFIHSYQDIGQVIETRLDDAWKKRLRFAFSYPGVLG</sequence>
<evidence type="ECO:0000256" key="1">
    <source>
        <dbReference type="ARBA" id="ARBA00007074"/>
    </source>
</evidence>
<accession>A0A1M6GLW7</accession>
<dbReference type="SUPFAM" id="SSF54001">
    <property type="entry name" value="Cysteine proteinases"/>
    <property type="match status" value="1"/>
</dbReference>
<keyword evidence="3" id="KW-0378">Hydrolase</keyword>
<keyword evidence="2" id="KW-0645">Protease</keyword>
<evidence type="ECO:0000256" key="2">
    <source>
        <dbReference type="ARBA" id="ARBA00022670"/>
    </source>
</evidence>
<evidence type="ECO:0000259" key="5">
    <source>
        <dbReference type="PROSITE" id="PS51935"/>
    </source>
</evidence>
<keyword evidence="4" id="KW-0788">Thiol protease</keyword>
<dbReference type="OrthoDB" id="6058745at2"/>
<gene>
    <name evidence="6" type="ORF">SAMN02745170_01748</name>
</gene>
<proteinExistence type="inferred from homology"/>